<evidence type="ECO:0000313" key="1">
    <source>
        <dbReference type="EMBL" id="UNM96752.1"/>
    </source>
</evidence>
<proteinExistence type="predicted"/>
<dbReference type="RefSeq" id="WP_242150929.1">
    <property type="nucleotide sequence ID" value="NZ_CP093379.1"/>
</dbReference>
<name>A0ABY3X5K9_9GAMM</name>
<accession>A0ABY3X5K9</accession>
<dbReference type="Proteomes" id="UP000829542">
    <property type="component" value="Chromosome"/>
</dbReference>
<reference evidence="1 2" key="1">
    <citation type="submission" date="2022-03" db="EMBL/GenBank/DDBJ databases">
        <title>Ignatzschineria rhizosphaerae HR5S32.</title>
        <authorList>
            <person name="Sun J.Q."/>
            <person name="Feng J.Y."/>
        </authorList>
    </citation>
    <scope>NUCLEOTIDE SEQUENCE [LARGE SCALE GENOMIC DNA]</scope>
    <source>
        <strain evidence="1 2">HR5S32</strain>
    </source>
</reference>
<organism evidence="1 2">
    <name type="scientific">Ignatzschineria rhizosphaerae</name>
    <dbReference type="NCBI Taxonomy" id="2923279"/>
    <lineage>
        <taxon>Bacteria</taxon>
        <taxon>Pseudomonadati</taxon>
        <taxon>Pseudomonadota</taxon>
        <taxon>Gammaproteobacteria</taxon>
        <taxon>Cardiobacteriales</taxon>
        <taxon>Ignatzschineriaceae</taxon>
        <taxon>Ignatzschineria</taxon>
    </lineage>
</organism>
<sequence>MMSKAKAKKLLEHFLEDAISKVGFDLESDASLDLKLKADSGYQSKQTYQRINALQWVLVQSILESDIGKKKEVPRDKTNQEYPLFNLFPIKKPLL</sequence>
<gene>
    <name evidence="1" type="ORF">MMG00_02535</name>
</gene>
<evidence type="ECO:0000313" key="2">
    <source>
        <dbReference type="Proteomes" id="UP000829542"/>
    </source>
</evidence>
<keyword evidence="2" id="KW-1185">Reference proteome</keyword>
<protein>
    <submittedName>
        <fullName evidence="1">Uncharacterized protein</fullName>
    </submittedName>
</protein>
<dbReference type="EMBL" id="CP093379">
    <property type="protein sequence ID" value="UNM96752.1"/>
    <property type="molecule type" value="Genomic_DNA"/>
</dbReference>